<sequence>MYYTLGYQSIIESINKAITPYYNYNNFIKKHSIFTHIPKQKNPLITSYEGALPFCCSHLMSLERHFTNNPEKINKMINSNIFYEWLNKLETHNEIHNLVNKIIKIVIVNKLYSYTNGTTENAIGLASIDFKDNFNHQDFLELIFHQLTHMILFIDDISHTHMKKNDKLISVDVEGVKSIFDDKKFPIYTLFHSYIVGVEVLIFRKEFFGEESSSIYHGKTDRIIKICQKMSISIENNISYFSNRSIYIFKKSKELINKLTDEEIIK</sequence>
<accession>A0A077NFU0</accession>
<organism evidence="1">
    <name type="scientific">Xenorhabdus bovienii str. puntauvense</name>
    <dbReference type="NCBI Taxonomy" id="1398201"/>
    <lineage>
        <taxon>Bacteria</taxon>
        <taxon>Pseudomonadati</taxon>
        <taxon>Pseudomonadota</taxon>
        <taxon>Gammaproteobacteria</taxon>
        <taxon>Enterobacterales</taxon>
        <taxon>Morganellaceae</taxon>
        <taxon>Xenorhabdus</taxon>
    </lineage>
</organism>
<dbReference type="Proteomes" id="UP000028511">
    <property type="component" value="Unassembled WGS sequence"/>
</dbReference>
<dbReference type="EMBL" id="CBSW010000171">
    <property type="protein sequence ID" value="CDG97297.1"/>
    <property type="molecule type" value="Genomic_DNA"/>
</dbReference>
<comment type="caution">
    <text evidence="1">The sequence shown here is derived from an EMBL/GenBank/DDBJ whole genome shotgun (WGS) entry which is preliminary data.</text>
</comment>
<dbReference type="AlphaFoldDB" id="A0A077NFU0"/>
<protein>
    <submittedName>
        <fullName evidence="1">Uncharacterized protein</fullName>
    </submittedName>
</protein>
<gene>
    <name evidence="1" type="ORF">XBP1_2520079</name>
</gene>
<evidence type="ECO:0000313" key="1">
    <source>
        <dbReference type="EMBL" id="CDG97297.1"/>
    </source>
</evidence>
<dbReference type="RefSeq" id="WP_038217901.1">
    <property type="nucleotide sequence ID" value="NZ_CAWLWN010000214.1"/>
</dbReference>
<name>A0A077NFU0_XENBV</name>
<reference evidence="1" key="1">
    <citation type="submission" date="2013-07" db="EMBL/GenBank/DDBJ databases">
        <title>Sub-species coevolution in mutualistic symbiosis.</title>
        <authorList>
            <person name="Murfin K."/>
            <person name="Klassen J."/>
            <person name="Lee M."/>
            <person name="Forst S."/>
            <person name="Stock P."/>
            <person name="Goodrich-Blair H."/>
        </authorList>
    </citation>
    <scope>NUCLEOTIDE SEQUENCE [LARGE SCALE GENOMIC DNA]</scope>
    <source>
        <strain evidence="1">Puntauvense</strain>
    </source>
</reference>
<dbReference type="HOGENOM" id="CLU_1045660_0_0_6"/>
<proteinExistence type="predicted"/>